<evidence type="ECO:0000313" key="7">
    <source>
        <dbReference type="Proteomes" id="UP000801492"/>
    </source>
</evidence>
<feature type="signal peptide" evidence="5">
    <location>
        <begin position="1"/>
        <end position="22"/>
    </location>
</feature>
<evidence type="ECO:0000256" key="5">
    <source>
        <dbReference type="SAM" id="SignalP"/>
    </source>
</evidence>
<evidence type="ECO:0000256" key="2">
    <source>
        <dbReference type="ARBA" id="ARBA00009127"/>
    </source>
</evidence>
<dbReference type="PANTHER" id="PTHR10009">
    <property type="entry name" value="PROTEIN YELLOW-RELATED"/>
    <property type="match status" value="1"/>
</dbReference>
<evidence type="ECO:0000256" key="3">
    <source>
        <dbReference type="ARBA" id="ARBA00022525"/>
    </source>
</evidence>
<dbReference type="PANTHER" id="PTHR10009:SF8">
    <property type="entry name" value="IP19120P"/>
    <property type="match status" value="1"/>
</dbReference>
<dbReference type="Pfam" id="PF03022">
    <property type="entry name" value="MRJP"/>
    <property type="match status" value="1"/>
</dbReference>
<evidence type="ECO:0000256" key="1">
    <source>
        <dbReference type="ARBA" id="ARBA00004613"/>
    </source>
</evidence>
<comment type="caution">
    <text evidence="6">The sequence shown here is derived from an EMBL/GenBank/DDBJ whole genome shotgun (WGS) entry which is preliminary data.</text>
</comment>
<name>A0A8K0D1L9_IGNLU</name>
<dbReference type="InterPro" id="IPR017996">
    <property type="entry name" value="MRJP/yellow-related"/>
</dbReference>
<evidence type="ECO:0000256" key="4">
    <source>
        <dbReference type="ARBA" id="ARBA00022729"/>
    </source>
</evidence>
<dbReference type="InterPro" id="IPR011042">
    <property type="entry name" value="6-blade_b-propeller_TolB-like"/>
</dbReference>
<dbReference type="Proteomes" id="UP000801492">
    <property type="component" value="Unassembled WGS sequence"/>
</dbReference>
<accession>A0A8K0D1L9</accession>
<sequence>MVFKYFLLAAIHVICITAVCDKETVEWTGGPLVWAEAATKAAYQSSGRYISKNMIATRGQIHGDHAYLAIPRYKPGVAATLVQVSLKPNPCDAVLVPFPCLLSQDEKDCQALQSVVDLFIDIQDVLWVLDVGVVNTLSCPIRRGPPKVVAFSLKTGKLLKTIDLSGLVSQASRLQYVVVEYTPTGKPIVYVSDAATRSILVYDVLLNKGYRVVLPKAIHAGCCRRDVLYIALVRKGCGNNYIIFSYLCSKRVFSIRTDYLRTGSTAGKIVDLGPKANKYLVLGTDLGSAVFFRQEGQPEIYRWDSNTCFKPENFLVVYKSANCFLSTQVMPDVRRQRMRILESNFPDYIQDTVGCGAVQQINLLTGPC</sequence>
<gene>
    <name evidence="6" type="ORF">ILUMI_11731</name>
</gene>
<keyword evidence="4 5" id="KW-0732">Signal</keyword>
<keyword evidence="3" id="KW-0964">Secreted</keyword>
<dbReference type="AlphaFoldDB" id="A0A8K0D1L9"/>
<reference evidence="6" key="1">
    <citation type="submission" date="2019-08" db="EMBL/GenBank/DDBJ databases">
        <title>The genome of the North American firefly Photinus pyralis.</title>
        <authorList>
            <consortium name="Photinus pyralis genome working group"/>
            <person name="Fallon T.R."/>
            <person name="Sander Lower S.E."/>
            <person name="Weng J.-K."/>
        </authorList>
    </citation>
    <scope>NUCLEOTIDE SEQUENCE</scope>
    <source>
        <strain evidence="6">TRF0915ILg1</strain>
        <tissue evidence="6">Whole body</tissue>
    </source>
</reference>
<dbReference type="OrthoDB" id="6583604at2759"/>
<keyword evidence="7" id="KW-1185">Reference proteome</keyword>
<dbReference type="Gene3D" id="2.120.10.30">
    <property type="entry name" value="TolB, C-terminal domain"/>
    <property type="match status" value="1"/>
</dbReference>
<dbReference type="GO" id="GO:0005576">
    <property type="term" value="C:extracellular region"/>
    <property type="evidence" value="ECO:0007669"/>
    <property type="project" value="UniProtKB-SubCell"/>
</dbReference>
<proteinExistence type="inferred from homology"/>
<feature type="chain" id="PRO_5035434555" evidence="5">
    <location>
        <begin position="23"/>
        <end position="368"/>
    </location>
</feature>
<dbReference type="EMBL" id="VTPC01006979">
    <property type="protein sequence ID" value="KAF2894442.1"/>
    <property type="molecule type" value="Genomic_DNA"/>
</dbReference>
<organism evidence="6 7">
    <name type="scientific">Ignelater luminosus</name>
    <name type="common">Cucubano</name>
    <name type="synonym">Pyrophorus luminosus</name>
    <dbReference type="NCBI Taxonomy" id="2038154"/>
    <lineage>
        <taxon>Eukaryota</taxon>
        <taxon>Metazoa</taxon>
        <taxon>Ecdysozoa</taxon>
        <taxon>Arthropoda</taxon>
        <taxon>Hexapoda</taxon>
        <taxon>Insecta</taxon>
        <taxon>Pterygota</taxon>
        <taxon>Neoptera</taxon>
        <taxon>Endopterygota</taxon>
        <taxon>Coleoptera</taxon>
        <taxon>Polyphaga</taxon>
        <taxon>Elateriformia</taxon>
        <taxon>Elateroidea</taxon>
        <taxon>Elateridae</taxon>
        <taxon>Agrypninae</taxon>
        <taxon>Pyrophorini</taxon>
        <taxon>Ignelater</taxon>
    </lineage>
</organism>
<comment type="similarity">
    <text evidence="2">Belongs to the major royal jelly protein family.</text>
</comment>
<protein>
    <submittedName>
        <fullName evidence="6">Uncharacterized protein</fullName>
    </submittedName>
</protein>
<comment type="subcellular location">
    <subcellularLocation>
        <location evidence="1">Secreted</location>
    </subcellularLocation>
</comment>
<evidence type="ECO:0000313" key="6">
    <source>
        <dbReference type="EMBL" id="KAF2894442.1"/>
    </source>
</evidence>